<dbReference type="AlphaFoldDB" id="A0A1H2WZ81"/>
<accession>A0A1H2WZ81</accession>
<reference evidence="2 3" key="1">
    <citation type="submission" date="2016-10" db="EMBL/GenBank/DDBJ databases">
        <authorList>
            <person name="de Groot N.N."/>
        </authorList>
    </citation>
    <scope>NUCLEOTIDE SEQUENCE [LARGE SCALE GENOMIC DNA]</scope>
    <source>
        <strain evidence="2 3">DSM 24956</strain>
    </source>
</reference>
<evidence type="ECO:0000313" key="3">
    <source>
        <dbReference type="Proteomes" id="UP000199595"/>
    </source>
</evidence>
<evidence type="ECO:0000313" key="2">
    <source>
        <dbReference type="EMBL" id="SDW85857.1"/>
    </source>
</evidence>
<organism evidence="2 3">
    <name type="scientific">Lutibacter oricola</name>
    <dbReference type="NCBI Taxonomy" id="762486"/>
    <lineage>
        <taxon>Bacteria</taxon>
        <taxon>Pseudomonadati</taxon>
        <taxon>Bacteroidota</taxon>
        <taxon>Flavobacteriia</taxon>
        <taxon>Flavobacteriales</taxon>
        <taxon>Flavobacteriaceae</taxon>
        <taxon>Lutibacter</taxon>
    </lineage>
</organism>
<gene>
    <name evidence="2" type="ORF">SAMN05444411_102324</name>
</gene>
<evidence type="ECO:0000259" key="1">
    <source>
        <dbReference type="Pfam" id="PF08759"/>
    </source>
</evidence>
<dbReference type="Pfam" id="PF08759">
    <property type="entry name" value="GT-D"/>
    <property type="match status" value="1"/>
</dbReference>
<dbReference type="Proteomes" id="UP000199595">
    <property type="component" value="Unassembled WGS sequence"/>
</dbReference>
<feature type="domain" description="Glycosyltransferase GT-D fold" evidence="1">
    <location>
        <begin position="65"/>
        <end position="260"/>
    </location>
</feature>
<dbReference type="RefSeq" id="WP_090121271.1">
    <property type="nucleotide sequence ID" value="NZ_FNNJ01000002.1"/>
</dbReference>
<keyword evidence="3" id="KW-1185">Reference proteome</keyword>
<protein>
    <recommendedName>
        <fullName evidence="1">Glycosyltransferase GT-D fold domain-containing protein</fullName>
    </recommendedName>
</protein>
<dbReference type="EMBL" id="FNNJ01000002">
    <property type="protein sequence ID" value="SDW85857.1"/>
    <property type="molecule type" value="Genomic_DNA"/>
</dbReference>
<sequence>MGIKGCLIKTLDIFISYLYKVFKTIFRKNIREDILNLSTIRIINTSQTLDVIENSIVNKQKGVYMRFGDGDVLLMNLKSDARQASNIFLAEEMKEAFECKGGNVHKCLAIHSEKYGYEEGMCIGNHLVTDKDAQDLLMSTFQFFIGENIFSPIALHFKASHDIIRAKSFLKVLKNNTRIFIGNELFKEEVSNRLFGEIKHIKTPEKNAYNEIERIYSEAKNELLKIDSFCVVVVAMGCSGRPLMKRLYNENYNVYLFDFGSLLDGFNNSMTRTWLKINKINYKYLLKDL</sequence>
<name>A0A1H2WZ81_9FLAO</name>
<proteinExistence type="predicted"/>
<dbReference type="STRING" id="762486.SAMN05444411_102324"/>
<dbReference type="OrthoDB" id="1332028at2"/>
<dbReference type="InterPro" id="IPR014869">
    <property type="entry name" value="GT-D"/>
</dbReference>